<evidence type="ECO:0000256" key="6">
    <source>
        <dbReference type="ARBA" id="ARBA00022741"/>
    </source>
</evidence>
<feature type="domain" description="Protein kinase" evidence="16">
    <location>
        <begin position="106"/>
        <end position="369"/>
    </location>
</feature>
<dbReference type="OrthoDB" id="68483at2759"/>
<feature type="compositionally biased region" description="Polar residues" evidence="15">
    <location>
        <begin position="36"/>
        <end position="46"/>
    </location>
</feature>
<dbReference type="InterPro" id="IPR008271">
    <property type="entry name" value="Ser/Thr_kinase_AS"/>
</dbReference>
<comment type="catalytic activity">
    <reaction evidence="10">
        <text>L-seryl-[protein] + ATP = O-phospho-L-seryl-[protein] + ADP + H(+)</text>
        <dbReference type="Rhea" id="RHEA:17989"/>
        <dbReference type="Rhea" id="RHEA-COMP:9863"/>
        <dbReference type="Rhea" id="RHEA-COMP:11604"/>
        <dbReference type="ChEBI" id="CHEBI:15378"/>
        <dbReference type="ChEBI" id="CHEBI:29999"/>
        <dbReference type="ChEBI" id="CHEBI:30616"/>
        <dbReference type="ChEBI" id="CHEBI:83421"/>
        <dbReference type="ChEBI" id="CHEBI:456216"/>
        <dbReference type="EC" id="2.7.11.1"/>
    </reaction>
</comment>
<dbReference type="GO" id="GO:0005524">
    <property type="term" value="F:ATP binding"/>
    <property type="evidence" value="ECO:0007669"/>
    <property type="project" value="UniProtKB-UniRule"/>
</dbReference>
<evidence type="ECO:0000256" key="2">
    <source>
        <dbReference type="ARBA" id="ARBA00022527"/>
    </source>
</evidence>
<dbReference type="InterPro" id="IPR017441">
    <property type="entry name" value="Protein_kinase_ATP_BS"/>
</dbReference>
<name>A0A6D2IIR4_9BRAS</name>
<comment type="catalytic activity">
    <reaction evidence="9">
        <text>L-threonyl-[protein] + ATP = O-phospho-L-threonyl-[protein] + ADP + H(+)</text>
        <dbReference type="Rhea" id="RHEA:46608"/>
        <dbReference type="Rhea" id="RHEA-COMP:11060"/>
        <dbReference type="Rhea" id="RHEA-COMP:11605"/>
        <dbReference type="ChEBI" id="CHEBI:15378"/>
        <dbReference type="ChEBI" id="CHEBI:30013"/>
        <dbReference type="ChEBI" id="CHEBI:30616"/>
        <dbReference type="ChEBI" id="CHEBI:61977"/>
        <dbReference type="ChEBI" id="CHEBI:456216"/>
        <dbReference type="EC" id="2.7.11.1"/>
    </reaction>
</comment>
<evidence type="ECO:0000256" key="12">
    <source>
        <dbReference type="ARBA" id="ARBA00066296"/>
    </source>
</evidence>
<dbReference type="GO" id="GO:0005737">
    <property type="term" value="C:cytoplasm"/>
    <property type="evidence" value="ECO:0007669"/>
    <property type="project" value="TreeGrafter"/>
</dbReference>
<dbReference type="Proteomes" id="UP000467841">
    <property type="component" value="Unassembled WGS sequence"/>
</dbReference>
<dbReference type="GO" id="GO:0035556">
    <property type="term" value="P:intracellular signal transduction"/>
    <property type="evidence" value="ECO:0007669"/>
    <property type="project" value="TreeGrafter"/>
</dbReference>
<dbReference type="PANTHER" id="PTHR24346:SF39">
    <property type="entry name" value="SERINE_THREONINE-PROTEIN KINASE GRIK1-RELATED"/>
    <property type="match status" value="1"/>
</dbReference>
<dbReference type="EC" id="2.7.11.1" evidence="1"/>
<keyword evidence="4" id="KW-0945">Host-virus interaction</keyword>
<dbReference type="AlphaFoldDB" id="A0A6D2IIR4"/>
<dbReference type="PROSITE" id="PS00107">
    <property type="entry name" value="PROTEIN_KINASE_ATP"/>
    <property type="match status" value="1"/>
</dbReference>
<reference evidence="17" key="1">
    <citation type="submission" date="2020-01" db="EMBL/GenBank/DDBJ databases">
        <authorList>
            <person name="Mishra B."/>
        </authorList>
    </citation>
    <scope>NUCLEOTIDE SEQUENCE [LARGE SCALE GENOMIC DNA]</scope>
</reference>
<evidence type="ECO:0000256" key="11">
    <source>
        <dbReference type="ARBA" id="ARBA00054601"/>
    </source>
</evidence>
<comment type="similarity">
    <text evidence="14">Belongs to the protein kinase superfamily.</text>
</comment>
<evidence type="ECO:0000256" key="3">
    <source>
        <dbReference type="ARBA" id="ARBA00022553"/>
    </source>
</evidence>
<comment type="subunit">
    <text evidence="12">Associates with the SNF1-related protein kinase (SnRK) complex. Interacts with AL1, a geminivirus (TGMV) protein essential for viral replication.</text>
</comment>
<evidence type="ECO:0000313" key="18">
    <source>
        <dbReference type="Proteomes" id="UP000467841"/>
    </source>
</evidence>
<dbReference type="SMART" id="SM00220">
    <property type="entry name" value="S_TKc"/>
    <property type="match status" value="1"/>
</dbReference>
<evidence type="ECO:0000259" key="16">
    <source>
        <dbReference type="PROSITE" id="PS50011"/>
    </source>
</evidence>
<feature type="binding site" evidence="13">
    <location>
        <position position="135"/>
    </location>
    <ligand>
        <name>ATP</name>
        <dbReference type="ChEBI" id="CHEBI:30616"/>
    </ligand>
</feature>
<proteinExistence type="inferred from homology"/>
<dbReference type="GO" id="GO:0004674">
    <property type="term" value="F:protein serine/threonine kinase activity"/>
    <property type="evidence" value="ECO:0007669"/>
    <property type="project" value="UniProtKB-KW"/>
</dbReference>
<dbReference type="InterPro" id="IPR011009">
    <property type="entry name" value="Kinase-like_dom_sf"/>
</dbReference>
<evidence type="ECO:0000313" key="17">
    <source>
        <dbReference type="EMBL" id="CAA7025006.1"/>
    </source>
</evidence>
<dbReference type="GO" id="GO:0009615">
    <property type="term" value="P:response to virus"/>
    <property type="evidence" value="ECO:0007669"/>
    <property type="project" value="UniProtKB-ARBA"/>
</dbReference>
<dbReference type="Gene3D" id="1.10.510.10">
    <property type="entry name" value="Transferase(Phosphotransferase) domain 1"/>
    <property type="match status" value="1"/>
</dbReference>
<dbReference type="PROSITE" id="PS50011">
    <property type="entry name" value="PROTEIN_KINASE_DOM"/>
    <property type="match status" value="1"/>
</dbReference>
<comment type="function">
    <text evidence="11">Activates SnRK1.1/KIN10 and SnRK1.2/KIN11 by phosphorylation of their activation-loop 'Thr-198' and 'Thr-176', respectively. Required for the regulation by SnRK1 kinases of the transcription of a large set of genes, the modification the activity of metabolic enzymes, and the control of various nutrient-responsive cellular developmental processes.</text>
</comment>
<evidence type="ECO:0000256" key="10">
    <source>
        <dbReference type="ARBA" id="ARBA00048679"/>
    </source>
</evidence>
<evidence type="ECO:0000256" key="14">
    <source>
        <dbReference type="RuleBase" id="RU000304"/>
    </source>
</evidence>
<keyword evidence="2 14" id="KW-0723">Serine/threonine-protein kinase</keyword>
<dbReference type="InterPro" id="IPR000719">
    <property type="entry name" value="Prot_kinase_dom"/>
</dbReference>
<dbReference type="Pfam" id="PF00069">
    <property type="entry name" value="Pkinase"/>
    <property type="match status" value="1"/>
</dbReference>
<evidence type="ECO:0000256" key="4">
    <source>
        <dbReference type="ARBA" id="ARBA00022581"/>
    </source>
</evidence>
<dbReference type="PROSITE" id="PS00108">
    <property type="entry name" value="PROTEIN_KINASE_ST"/>
    <property type="match status" value="1"/>
</dbReference>
<keyword evidence="6 13" id="KW-0547">Nucleotide-binding</keyword>
<keyword evidence="3" id="KW-0597">Phosphoprotein</keyword>
<protein>
    <recommendedName>
        <fullName evidence="1">non-specific serine/threonine protein kinase</fullName>
        <ecNumber evidence="1">2.7.11.1</ecNumber>
    </recommendedName>
</protein>
<evidence type="ECO:0000256" key="9">
    <source>
        <dbReference type="ARBA" id="ARBA00047899"/>
    </source>
</evidence>
<dbReference type="FunFam" id="1.10.510.10:FF:000747">
    <property type="entry name" value="Serine/threonine-protein kinase GRIK2"/>
    <property type="match status" value="1"/>
</dbReference>
<keyword evidence="8 13" id="KW-0067">ATP-binding</keyword>
<dbReference type="PANTHER" id="PTHR24346">
    <property type="entry name" value="MAP/MICROTUBULE AFFINITY-REGULATING KINASE"/>
    <property type="match status" value="1"/>
</dbReference>
<evidence type="ECO:0000256" key="5">
    <source>
        <dbReference type="ARBA" id="ARBA00022679"/>
    </source>
</evidence>
<keyword evidence="5" id="KW-0808">Transferase</keyword>
<evidence type="ECO:0000256" key="15">
    <source>
        <dbReference type="SAM" id="MobiDB-lite"/>
    </source>
</evidence>
<dbReference type="SUPFAM" id="SSF56112">
    <property type="entry name" value="Protein kinase-like (PK-like)"/>
    <property type="match status" value="1"/>
</dbReference>
<comment type="caution">
    <text evidence="17">The sequence shown here is derived from an EMBL/GenBank/DDBJ whole genome shotgun (WGS) entry which is preliminary data.</text>
</comment>
<feature type="region of interest" description="Disordered" evidence="15">
    <location>
        <begin position="24"/>
        <end position="63"/>
    </location>
</feature>
<organism evidence="17 18">
    <name type="scientific">Microthlaspi erraticum</name>
    <dbReference type="NCBI Taxonomy" id="1685480"/>
    <lineage>
        <taxon>Eukaryota</taxon>
        <taxon>Viridiplantae</taxon>
        <taxon>Streptophyta</taxon>
        <taxon>Embryophyta</taxon>
        <taxon>Tracheophyta</taxon>
        <taxon>Spermatophyta</taxon>
        <taxon>Magnoliopsida</taxon>
        <taxon>eudicotyledons</taxon>
        <taxon>Gunneridae</taxon>
        <taxon>Pentapetalae</taxon>
        <taxon>rosids</taxon>
        <taxon>malvids</taxon>
        <taxon>Brassicales</taxon>
        <taxon>Brassicaceae</taxon>
        <taxon>Coluteocarpeae</taxon>
        <taxon>Microthlaspi</taxon>
    </lineage>
</organism>
<keyword evidence="7" id="KW-0418">Kinase</keyword>
<evidence type="ECO:0000256" key="1">
    <source>
        <dbReference type="ARBA" id="ARBA00012513"/>
    </source>
</evidence>
<evidence type="ECO:0000256" key="13">
    <source>
        <dbReference type="PROSITE-ProRule" id="PRU10141"/>
    </source>
</evidence>
<accession>A0A6D2IIR4</accession>
<sequence length="408" mass="45922">MFRDSFLFTRTLGCFGCFGTSTRARQPPGYEVDTYPSDSDVSSSNGRGEDEEDEEEVEQKSRSKRSEEILKYRLDNGLICRQFPVKETNELIRGEDEDGKKTINEYVRECKIGSGSYGKVVLYRSTVDGQYYAIKAFHKSQLLRLRVAPSETAMSDVLREVMIMKILEHPNIVNLIEVIDDPETDHFYMVLEYVDGKWVYDGSGPPGALGEKTARKYLRDIVTGLMYLHAHNVIHGDIKPDNLLVTSSGTVKIGDFSVSQVFKDDDDQLRRSPGTPVFTAPECCLVSGITYSGRAADTWAVGVTLYCMILGQYPFLADTLQDTYDKIVNNPLIIPDGLNPLLRDLIEGLLCKNPSERMTLKTVSEHPWVIGEDGHVPEYFCCCKRNSALKIEQEEEEEANGTSENLRS</sequence>
<dbReference type="FunFam" id="3.30.200.20:FF:000206">
    <property type="entry name" value="Serine/threonine-protein kinase Ssp1"/>
    <property type="match status" value="1"/>
</dbReference>
<dbReference type="EMBL" id="CACVBM020000965">
    <property type="protein sequence ID" value="CAA7025006.1"/>
    <property type="molecule type" value="Genomic_DNA"/>
</dbReference>
<evidence type="ECO:0000256" key="7">
    <source>
        <dbReference type="ARBA" id="ARBA00022777"/>
    </source>
</evidence>
<dbReference type="CDD" id="cd14008">
    <property type="entry name" value="STKc_LKB1_CaMKK"/>
    <property type="match status" value="1"/>
</dbReference>
<evidence type="ECO:0000256" key="8">
    <source>
        <dbReference type="ARBA" id="ARBA00022840"/>
    </source>
</evidence>
<gene>
    <name evidence="17" type="ORF">MERR_LOCUS12241</name>
</gene>
<keyword evidence="18" id="KW-1185">Reference proteome</keyword>